<evidence type="ECO:0000313" key="2">
    <source>
        <dbReference type="Proteomes" id="UP000784294"/>
    </source>
</evidence>
<comment type="caution">
    <text evidence="1">The sequence shown here is derived from an EMBL/GenBank/DDBJ whole genome shotgun (WGS) entry which is preliminary data.</text>
</comment>
<organism evidence="1 2">
    <name type="scientific">Protopolystoma xenopodis</name>
    <dbReference type="NCBI Taxonomy" id="117903"/>
    <lineage>
        <taxon>Eukaryota</taxon>
        <taxon>Metazoa</taxon>
        <taxon>Spiralia</taxon>
        <taxon>Lophotrochozoa</taxon>
        <taxon>Platyhelminthes</taxon>
        <taxon>Monogenea</taxon>
        <taxon>Polyopisthocotylea</taxon>
        <taxon>Polystomatidea</taxon>
        <taxon>Polystomatidae</taxon>
        <taxon>Protopolystoma</taxon>
    </lineage>
</organism>
<dbReference type="Proteomes" id="UP000784294">
    <property type="component" value="Unassembled WGS sequence"/>
</dbReference>
<dbReference type="EMBL" id="CAAALY010278183">
    <property type="protein sequence ID" value="VEL43012.1"/>
    <property type="molecule type" value="Genomic_DNA"/>
</dbReference>
<dbReference type="AlphaFoldDB" id="A0A3S5AQU3"/>
<protein>
    <submittedName>
        <fullName evidence="1">Uncharacterized protein</fullName>
    </submittedName>
</protein>
<accession>A0A3S5AQU3</accession>
<keyword evidence="2" id="KW-1185">Reference proteome</keyword>
<reference evidence="1" key="1">
    <citation type="submission" date="2018-11" db="EMBL/GenBank/DDBJ databases">
        <authorList>
            <consortium name="Pathogen Informatics"/>
        </authorList>
    </citation>
    <scope>NUCLEOTIDE SEQUENCE</scope>
</reference>
<name>A0A3S5AQU3_9PLAT</name>
<proteinExistence type="predicted"/>
<gene>
    <name evidence="1" type="ORF">PXEA_LOCUS36452</name>
</gene>
<sequence>MSCRRVARHQMMWYNHTNWTMTCRSEVTFRPFQLPQAGSSLFSISGSICLHVGLDVGRDVGLEVCCLPPQPGWTPISMKTKTNGNSISLSMHTSIARRSSIWLPSVYNSMNAHTKTHTCLVVCSRGPTGNITSSQLYSFTTLQLYNFTTSLALPNSPSPSDVRPSAILYRVCWTDLSFHGPLSQPLTTSAQLF</sequence>
<evidence type="ECO:0000313" key="1">
    <source>
        <dbReference type="EMBL" id="VEL43012.1"/>
    </source>
</evidence>